<dbReference type="STRING" id="1797589.A2784_04320"/>
<accession>A0A1G1VKC6</accession>
<organism evidence="1 2">
    <name type="scientific">Candidatus Chisholmbacteria bacterium RIFCSPHIGHO2_01_FULL_48_12</name>
    <dbReference type="NCBI Taxonomy" id="1797589"/>
    <lineage>
        <taxon>Bacteria</taxon>
        <taxon>Candidatus Chisholmiibacteriota</taxon>
    </lineage>
</organism>
<name>A0A1G1VKC6_9BACT</name>
<proteinExistence type="predicted"/>
<dbReference type="Proteomes" id="UP000177324">
    <property type="component" value="Unassembled WGS sequence"/>
</dbReference>
<reference evidence="1 2" key="1">
    <citation type="journal article" date="2016" name="Nat. Commun.">
        <title>Thousands of microbial genomes shed light on interconnected biogeochemical processes in an aquifer system.</title>
        <authorList>
            <person name="Anantharaman K."/>
            <person name="Brown C.T."/>
            <person name="Hug L.A."/>
            <person name="Sharon I."/>
            <person name="Castelle C.J."/>
            <person name="Probst A.J."/>
            <person name="Thomas B.C."/>
            <person name="Singh A."/>
            <person name="Wilkins M.J."/>
            <person name="Karaoz U."/>
            <person name="Brodie E.L."/>
            <person name="Williams K.H."/>
            <person name="Hubbard S.S."/>
            <person name="Banfield J.F."/>
        </authorList>
    </citation>
    <scope>NUCLEOTIDE SEQUENCE [LARGE SCALE GENOMIC DNA]</scope>
</reference>
<dbReference type="AlphaFoldDB" id="A0A1G1VKC6"/>
<evidence type="ECO:0000313" key="2">
    <source>
        <dbReference type="Proteomes" id="UP000177324"/>
    </source>
</evidence>
<gene>
    <name evidence="1" type="ORF">A2784_04320</name>
</gene>
<sequence length="223" mass="24380">MQEFGDLGLDLGHRSIRGLPYYDMSGLPGERQLGVFDRLYRRGVDGGKVMVLEIGPADTLTPAETAAHLDRGLVLAVDIASWAEMADEGSSFGTRKVNVGSLGRQMRDRDGVAAFFKIDAHALAADYQFDRVQLVFPTPAAEEIEPLVVQAVNLVKPGGELVVFYEDWGEAVSGKDLVTGLKRRGVAANLELMTPARIKNEYGLTDSEFLSQERVKVIRVTRG</sequence>
<comment type="caution">
    <text evidence="1">The sequence shown here is derived from an EMBL/GenBank/DDBJ whole genome shotgun (WGS) entry which is preliminary data.</text>
</comment>
<evidence type="ECO:0008006" key="3">
    <source>
        <dbReference type="Google" id="ProtNLM"/>
    </source>
</evidence>
<evidence type="ECO:0000313" key="1">
    <source>
        <dbReference type="EMBL" id="OGY15893.1"/>
    </source>
</evidence>
<protein>
    <recommendedName>
        <fullName evidence="3">Methyltransferase type 11 domain-containing protein</fullName>
    </recommendedName>
</protein>
<dbReference type="InterPro" id="IPR029063">
    <property type="entry name" value="SAM-dependent_MTases_sf"/>
</dbReference>
<dbReference type="SUPFAM" id="SSF53335">
    <property type="entry name" value="S-adenosyl-L-methionine-dependent methyltransferases"/>
    <property type="match status" value="1"/>
</dbReference>
<dbReference type="EMBL" id="MHCH01000057">
    <property type="protein sequence ID" value="OGY15893.1"/>
    <property type="molecule type" value="Genomic_DNA"/>
</dbReference>